<accession>A0A4Q9KVF1</accession>
<evidence type="ECO:0000313" key="13">
    <source>
        <dbReference type="Proteomes" id="UP000293045"/>
    </source>
</evidence>
<keyword evidence="3" id="KW-0479">Metal-binding</keyword>
<name>A0A4Q9KVF1_9MICR</name>
<dbReference type="FunFam" id="3.30.160.60:FF:000125">
    <property type="entry name" value="Putative zinc finger protein 143"/>
    <property type="match status" value="1"/>
</dbReference>
<dbReference type="GO" id="GO:0005634">
    <property type="term" value="C:nucleus"/>
    <property type="evidence" value="ECO:0007669"/>
    <property type="project" value="UniProtKB-SubCell"/>
</dbReference>
<sequence length="394" mass="46473">MVRNRVRKKNDDTKKILPLENRIESIFQEINNSTNIVNEIILKDEQSNSTFKFIIFIVNRNYYLPFTDTVNLIKYFLEKDGFLISKNLYEEIESRIVCSEMGDIYENFENSELKVVLLNLLNQKFYSEIIKLQKKVRNEYLDISNINTPLINTNTGSQKNISLQDKNIQPIKKEKSDILVKKYSISRGRPKSFKYFKDNKIMSDISLNNIEEHKQTTNHNTSFNDSSLMNLEPTDLILEDTDTVNTLHPFSNDWDNEYVESVVEKVVKNAHKNINSNTIDFCDDFYLIHPDRIETDSNYKNEKIKFQNINQNTGQSSRPFICHYKDCNSAFKRFEHLKRHYRIHTGERPFKCKFPGCYKTFARSDNLNQHLKVHNSGSSSNDKIGSMRFINERY</sequence>
<keyword evidence="7" id="KW-0805">Transcription regulation</keyword>
<evidence type="ECO:0000259" key="11">
    <source>
        <dbReference type="PROSITE" id="PS50157"/>
    </source>
</evidence>
<evidence type="ECO:0000313" key="12">
    <source>
        <dbReference type="EMBL" id="TBT98575.1"/>
    </source>
</evidence>
<dbReference type="InterPro" id="IPR013087">
    <property type="entry name" value="Znf_C2H2_type"/>
</dbReference>
<keyword evidence="9" id="KW-0539">Nucleus</keyword>
<proteinExistence type="inferred from homology"/>
<comment type="subcellular location">
    <subcellularLocation>
        <location evidence="1">Nucleus</location>
    </subcellularLocation>
</comment>
<keyword evidence="5 10" id="KW-0863">Zinc-finger</keyword>
<organism evidence="12 13">
    <name type="scientific">Hamiltosporidium magnivora</name>
    <dbReference type="NCBI Taxonomy" id="148818"/>
    <lineage>
        <taxon>Eukaryota</taxon>
        <taxon>Fungi</taxon>
        <taxon>Fungi incertae sedis</taxon>
        <taxon>Microsporidia</taxon>
        <taxon>Dubosqiidae</taxon>
        <taxon>Hamiltosporidium</taxon>
    </lineage>
</organism>
<evidence type="ECO:0000256" key="2">
    <source>
        <dbReference type="ARBA" id="ARBA00006991"/>
    </source>
</evidence>
<dbReference type="AlphaFoldDB" id="A0A4Q9KVF1"/>
<protein>
    <recommendedName>
        <fullName evidence="11">C2H2-type domain-containing protein</fullName>
    </recommendedName>
</protein>
<dbReference type="EMBL" id="PIXR01002369">
    <property type="protein sequence ID" value="TBT98575.1"/>
    <property type="molecule type" value="Genomic_DNA"/>
</dbReference>
<dbReference type="VEuPathDB" id="MicrosporidiaDB:CWI39_2369p0010"/>
<gene>
    <name evidence="12" type="ORF">CWI39_2369p0010</name>
</gene>
<dbReference type="GO" id="GO:0000981">
    <property type="term" value="F:DNA-binding transcription factor activity, RNA polymerase II-specific"/>
    <property type="evidence" value="ECO:0007669"/>
    <property type="project" value="UniProtKB-ARBA"/>
</dbReference>
<dbReference type="GO" id="GO:0000978">
    <property type="term" value="F:RNA polymerase II cis-regulatory region sequence-specific DNA binding"/>
    <property type="evidence" value="ECO:0007669"/>
    <property type="project" value="TreeGrafter"/>
</dbReference>
<keyword evidence="6" id="KW-0862">Zinc</keyword>
<dbReference type="FunFam" id="3.30.160.60:FF:000072">
    <property type="entry name" value="zinc finger protein 143 isoform X1"/>
    <property type="match status" value="1"/>
</dbReference>
<evidence type="ECO:0000256" key="10">
    <source>
        <dbReference type="PROSITE-ProRule" id="PRU00042"/>
    </source>
</evidence>
<evidence type="ECO:0000256" key="3">
    <source>
        <dbReference type="ARBA" id="ARBA00022723"/>
    </source>
</evidence>
<reference evidence="12 13" key="1">
    <citation type="submission" date="2017-12" db="EMBL/GenBank/DDBJ databases">
        <authorList>
            <person name="Pombert J.-F."/>
            <person name="Haag K.L."/>
            <person name="Ebert D."/>
        </authorList>
    </citation>
    <scope>NUCLEOTIDE SEQUENCE [LARGE SCALE GENOMIC DNA]</scope>
    <source>
        <strain evidence="12">IL-BN-2</strain>
    </source>
</reference>
<dbReference type="PROSITE" id="PS50157">
    <property type="entry name" value="ZINC_FINGER_C2H2_2"/>
    <property type="match status" value="2"/>
</dbReference>
<evidence type="ECO:0000256" key="1">
    <source>
        <dbReference type="ARBA" id="ARBA00004123"/>
    </source>
</evidence>
<evidence type="ECO:0000256" key="6">
    <source>
        <dbReference type="ARBA" id="ARBA00022833"/>
    </source>
</evidence>
<comment type="caution">
    <text evidence="12">The sequence shown here is derived from an EMBL/GenBank/DDBJ whole genome shotgun (WGS) entry which is preliminary data.</text>
</comment>
<dbReference type="Gene3D" id="3.30.160.60">
    <property type="entry name" value="Classic Zinc Finger"/>
    <property type="match status" value="2"/>
</dbReference>
<keyword evidence="4" id="KW-0677">Repeat</keyword>
<dbReference type="Pfam" id="PF00096">
    <property type="entry name" value="zf-C2H2"/>
    <property type="match status" value="1"/>
</dbReference>
<comment type="similarity">
    <text evidence="2">Belongs to the krueppel C2H2-type zinc-finger protein family.</text>
</comment>
<dbReference type="SUPFAM" id="SSF57667">
    <property type="entry name" value="beta-beta-alpha zinc fingers"/>
    <property type="match status" value="1"/>
</dbReference>
<dbReference type="PANTHER" id="PTHR23235">
    <property type="entry name" value="KRUEPPEL-LIKE TRANSCRIPTION FACTOR"/>
    <property type="match status" value="1"/>
</dbReference>
<dbReference type="Proteomes" id="UP000293045">
    <property type="component" value="Unassembled WGS sequence"/>
</dbReference>
<evidence type="ECO:0000256" key="8">
    <source>
        <dbReference type="ARBA" id="ARBA00023163"/>
    </source>
</evidence>
<dbReference type="GO" id="GO:0008270">
    <property type="term" value="F:zinc ion binding"/>
    <property type="evidence" value="ECO:0007669"/>
    <property type="project" value="UniProtKB-KW"/>
</dbReference>
<dbReference type="VEuPathDB" id="MicrosporidiaDB:CWI36_1966p0020"/>
<dbReference type="PANTHER" id="PTHR23235:SF155">
    <property type="entry name" value="EARLY GROWTH RESPONSE 4-RELATED"/>
    <property type="match status" value="1"/>
</dbReference>
<dbReference type="SMART" id="SM00355">
    <property type="entry name" value="ZnF_C2H2"/>
    <property type="match status" value="2"/>
</dbReference>
<evidence type="ECO:0000256" key="7">
    <source>
        <dbReference type="ARBA" id="ARBA00023015"/>
    </source>
</evidence>
<dbReference type="PROSITE" id="PS00028">
    <property type="entry name" value="ZINC_FINGER_C2H2_1"/>
    <property type="match status" value="2"/>
</dbReference>
<feature type="domain" description="C2H2-type" evidence="11">
    <location>
        <begin position="320"/>
        <end position="349"/>
    </location>
</feature>
<dbReference type="InterPro" id="IPR036236">
    <property type="entry name" value="Znf_C2H2_sf"/>
</dbReference>
<evidence type="ECO:0000256" key="5">
    <source>
        <dbReference type="ARBA" id="ARBA00022771"/>
    </source>
</evidence>
<evidence type="ECO:0000256" key="4">
    <source>
        <dbReference type="ARBA" id="ARBA00022737"/>
    </source>
</evidence>
<keyword evidence="8" id="KW-0804">Transcription</keyword>
<feature type="domain" description="C2H2-type" evidence="11">
    <location>
        <begin position="350"/>
        <end position="379"/>
    </location>
</feature>
<evidence type="ECO:0000256" key="9">
    <source>
        <dbReference type="ARBA" id="ARBA00023242"/>
    </source>
</evidence>